<accession>A0A8H5EQ09</accession>
<evidence type="ECO:0000256" key="3">
    <source>
        <dbReference type="ARBA" id="ARBA00023054"/>
    </source>
</evidence>
<comment type="function">
    <text evidence="6">Involved in mitochondrial fission. Acts as an adapter protein required to form mitochondrial fission complexes. Formation of these complexes is required to promote constriction and fission of the mitochondrial compartment at a late step in mitochondrial division.</text>
</comment>
<dbReference type="GO" id="GO:1990234">
    <property type="term" value="C:transferase complex"/>
    <property type="evidence" value="ECO:0007669"/>
    <property type="project" value="UniProtKB-ARBA"/>
</dbReference>
<evidence type="ECO:0000256" key="2">
    <source>
        <dbReference type="ARBA" id="ARBA00022737"/>
    </source>
</evidence>
<keyword evidence="3" id="KW-0175">Coiled coil</keyword>
<comment type="caution">
    <text evidence="7">The sequence shown here is derived from an EMBL/GenBank/DDBJ whole genome shotgun (WGS) entry which is preliminary data.</text>
</comment>
<comment type="similarity">
    <text evidence="4">Belongs to the WD repeat MDV1/CAF4 family.</text>
</comment>
<keyword evidence="2" id="KW-0677">Repeat</keyword>
<dbReference type="SUPFAM" id="SSF82171">
    <property type="entry name" value="DPP6 N-terminal domain-like"/>
    <property type="match status" value="1"/>
</dbReference>
<dbReference type="Proteomes" id="UP000558688">
    <property type="component" value="Unassembled WGS sequence"/>
</dbReference>
<organism evidence="7 8">
    <name type="scientific">Fusarium oxysporum</name>
    <name type="common">Fusarium vascular wilt</name>
    <dbReference type="NCBI Taxonomy" id="5507"/>
    <lineage>
        <taxon>Eukaryota</taxon>
        <taxon>Fungi</taxon>
        <taxon>Dikarya</taxon>
        <taxon>Ascomycota</taxon>
        <taxon>Pezizomycotina</taxon>
        <taxon>Sordariomycetes</taxon>
        <taxon>Hypocreomycetidae</taxon>
        <taxon>Hypocreales</taxon>
        <taxon>Nectriaceae</taxon>
        <taxon>Fusarium</taxon>
        <taxon>Fusarium oxysporum species complex</taxon>
    </lineage>
</organism>
<sequence>MNGKEASIDPYALTDILYIWNYQTGEVFQPLRFTQEKVHSLSISPDGSQIAMALTDWHLNFGKGSVELIEIRTGSCVHNFCDQECMSQSLAYSPDVKQLLIQTGFDINVNSRRTRNFGSTREYASPYNTEKLRSATVPQGPSAELEIIENLMDMKRVVISPNGHFLVSEDDAHLKLWDLSGETYEGQLAVHIHTLDDLKILSFSANSESLMLCVKNMFYIWMMGKVNNAESSPQNPEYKIQAQLSICSDGRSLRRASGPDPVGIRLELSSSQISASWVNGRTVAAYNLRTLEVWKLGPAIKHHFAFETSGEQQIMAVALYANDEYLAVAYGKTLKVWALKDNFRASDPRTIEQVVAIGLPLNGSILALASFSTIWIWTKTSRDGPRCLFQHEISRSSIHLPLEQSPARIPVLGLVSTSNTLVAARSFPNPSVILWDESSGLKFPVTKPGNGGYSDISFSRDETHVYLTGRAFIDCYRIKSDVSELGFDKEIRIMFDEEEWIYYNGQRFLKFMLENLSQVWYGGNRLAVVDSGKLLLFHFE</sequence>
<protein>
    <recommendedName>
        <fullName evidence="5">Mitochondrial division protein 1</fullName>
    </recommendedName>
</protein>
<dbReference type="AlphaFoldDB" id="A0A8H5EQ09"/>
<proteinExistence type="inferred from homology"/>
<evidence type="ECO:0000256" key="1">
    <source>
        <dbReference type="ARBA" id="ARBA00022574"/>
    </source>
</evidence>
<dbReference type="Pfam" id="PF00400">
    <property type="entry name" value="WD40"/>
    <property type="match status" value="1"/>
</dbReference>
<dbReference type="PANTHER" id="PTHR22847">
    <property type="entry name" value="WD40 REPEAT PROTEIN"/>
    <property type="match status" value="1"/>
</dbReference>
<name>A0A8H5EQ09_FUSOX</name>
<keyword evidence="1" id="KW-0853">WD repeat</keyword>
<dbReference type="InterPro" id="IPR015943">
    <property type="entry name" value="WD40/YVTN_repeat-like_dom_sf"/>
</dbReference>
<dbReference type="Gene3D" id="2.130.10.10">
    <property type="entry name" value="YVTN repeat-like/Quinoprotein amine dehydrogenase"/>
    <property type="match status" value="2"/>
</dbReference>
<reference evidence="7" key="1">
    <citation type="submission" date="2020-02" db="EMBL/GenBank/DDBJ databases">
        <title>Identification and distribution of gene clusters putatively required for synthesis of sphingolipid metabolism inhibitors in phylogenetically diverse species of the filamentous fungus Fusarium.</title>
        <authorList>
            <person name="Kim H.-S."/>
            <person name="Busman M."/>
            <person name="Brown D.W."/>
            <person name="Divon H."/>
            <person name="Uhlig S."/>
            <person name="Proctor R.H."/>
        </authorList>
    </citation>
    <scope>NUCLEOTIDE SEQUENCE [LARGE SCALE GENOMIC DNA]</scope>
    <source>
        <strain evidence="7">NRRL 39464</strain>
    </source>
</reference>
<evidence type="ECO:0000256" key="5">
    <source>
        <dbReference type="ARBA" id="ARBA00039789"/>
    </source>
</evidence>
<evidence type="ECO:0000256" key="4">
    <source>
        <dbReference type="ARBA" id="ARBA00038415"/>
    </source>
</evidence>
<evidence type="ECO:0000256" key="6">
    <source>
        <dbReference type="ARBA" id="ARBA00043913"/>
    </source>
</evidence>
<evidence type="ECO:0000313" key="7">
    <source>
        <dbReference type="EMBL" id="KAF5267021.1"/>
    </source>
</evidence>
<dbReference type="InterPro" id="IPR001680">
    <property type="entry name" value="WD40_rpt"/>
</dbReference>
<dbReference type="PANTHER" id="PTHR22847:SF637">
    <property type="entry name" value="WD REPEAT DOMAIN 5B"/>
    <property type="match status" value="1"/>
</dbReference>
<evidence type="ECO:0000313" key="8">
    <source>
        <dbReference type="Proteomes" id="UP000558688"/>
    </source>
</evidence>
<gene>
    <name evidence="7" type="ORF">FOXYS1_2128</name>
</gene>
<dbReference type="EMBL" id="JAAFOW010000318">
    <property type="protein sequence ID" value="KAF5267021.1"/>
    <property type="molecule type" value="Genomic_DNA"/>
</dbReference>